<name>A0A2I1HK06_9GLOM</name>
<dbReference type="VEuPathDB" id="FungiDB:FUN_016165"/>
<proteinExistence type="predicted"/>
<organism evidence="1 2">
    <name type="scientific">Rhizophagus irregularis</name>
    <dbReference type="NCBI Taxonomy" id="588596"/>
    <lineage>
        <taxon>Eukaryota</taxon>
        <taxon>Fungi</taxon>
        <taxon>Fungi incertae sedis</taxon>
        <taxon>Mucoromycota</taxon>
        <taxon>Glomeromycotina</taxon>
        <taxon>Glomeromycetes</taxon>
        <taxon>Glomerales</taxon>
        <taxon>Glomeraceae</taxon>
        <taxon>Rhizophagus</taxon>
    </lineage>
</organism>
<gene>
    <name evidence="1" type="ORF">RhiirA4_481792</name>
</gene>
<accession>A0A2I1HK06</accession>
<dbReference type="VEuPathDB" id="FungiDB:RhiirFUN_020996"/>
<dbReference type="Proteomes" id="UP000234323">
    <property type="component" value="Unassembled WGS sequence"/>
</dbReference>
<keyword evidence="2" id="KW-1185">Reference proteome</keyword>
<reference evidence="1 2" key="1">
    <citation type="submission" date="2015-10" db="EMBL/GenBank/DDBJ databases">
        <title>Genome analyses suggest a sexual origin of heterokaryosis in a supposedly ancient asexual fungus.</title>
        <authorList>
            <person name="Ropars J."/>
            <person name="Sedzielewska K."/>
            <person name="Noel J."/>
            <person name="Charron P."/>
            <person name="Farinelli L."/>
            <person name="Marton T."/>
            <person name="Kruger M."/>
            <person name="Pelin A."/>
            <person name="Brachmann A."/>
            <person name="Corradi N."/>
        </authorList>
    </citation>
    <scope>NUCLEOTIDE SEQUENCE [LARGE SCALE GENOMIC DNA]</scope>
    <source>
        <strain evidence="1 2">A4</strain>
    </source>
</reference>
<comment type="caution">
    <text evidence="1">The sequence shown here is derived from an EMBL/GenBank/DDBJ whole genome shotgun (WGS) entry which is preliminary data.</text>
</comment>
<protein>
    <submittedName>
        <fullName evidence="1">Uncharacterized protein</fullName>
    </submittedName>
</protein>
<dbReference type="AlphaFoldDB" id="A0A2I1HK06"/>
<dbReference type="EMBL" id="LLXI01003433">
    <property type="protein sequence ID" value="PKY59217.1"/>
    <property type="molecule type" value="Genomic_DNA"/>
</dbReference>
<dbReference type="VEuPathDB" id="FungiDB:RhiirA1_504775"/>
<evidence type="ECO:0000313" key="2">
    <source>
        <dbReference type="Proteomes" id="UP000234323"/>
    </source>
</evidence>
<evidence type="ECO:0000313" key="1">
    <source>
        <dbReference type="EMBL" id="PKY59217.1"/>
    </source>
</evidence>
<sequence length="233" mass="27514">MLSIHYFFCLPRQREEIDISENVKAKDLKLWKVEIPDDHNDQLRNLLLQDKDELLATKKISKYFPFILPEDLEEALSCIPPPIMILQVSLSLKMKYSPKCTTLKATTRANSDPPTKFFQNKVVFYEENVRIAIDSNICMILNWLMVPGYNFSKHQIYTSGIPDFNCYLLELLILVFEVKRKHVLEDIGDQIFPEFYWANKKARTVIQQIYNYMGVNKLKYGILNTYDDHWFLC</sequence>